<dbReference type="InParanoid" id="G0QWZ1"/>
<evidence type="ECO:0000256" key="6">
    <source>
        <dbReference type="ARBA" id="ARBA00022989"/>
    </source>
</evidence>
<feature type="transmembrane region" description="Helical" evidence="11">
    <location>
        <begin position="59"/>
        <end position="81"/>
    </location>
</feature>
<keyword evidence="13" id="KW-1185">Reference proteome</keyword>
<feature type="transmembrane region" description="Helical" evidence="11">
    <location>
        <begin position="101"/>
        <end position="120"/>
    </location>
</feature>
<feature type="transmembrane region" description="Helical" evidence="11">
    <location>
        <begin position="195"/>
        <end position="216"/>
    </location>
</feature>
<comment type="similarity">
    <text evidence="2 10">Belongs to the mitochondrial carrier (TC 2.A.29) family.</text>
</comment>
<feature type="repeat" description="Solcar" evidence="9">
    <location>
        <begin position="99"/>
        <end position="185"/>
    </location>
</feature>
<keyword evidence="8 9" id="KW-0472">Membrane</keyword>
<dbReference type="OrthoDB" id="409586at2759"/>
<proteinExistence type="inferred from homology"/>
<dbReference type="InterPro" id="IPR023395">
    <property type="entry name" value="MCP_dom_sf"/>
</dbReference>
<protein>
    <submittedName>
        <fullName evidence="12">Mitochondrial carrier protein, putative</fullName>
    </submittedName>
</protein>
<evidence type="ECO:0000313" key="13">
    <source>
        <dbReference type="Proteomes" id="UP000008983"/>
    </source>
</evidence>
<evidence type="ECO:0000256" key="3">
    <source>
        <dbReference type="ARBA" id="ARBA00022448"/>
    </source>
</evidence>
<dbReference type="eggNOG" id="KOG0758">
    <property type="taxonomic scope" value="Eukaryota"/>
</dbReference>
<gene>
    <name evidence="12" type="ORF">IMG5_136530</name>
</gene>
<dbReference type="PRINTS" id="PR00926">
    <property type="entry name" value="MITOCARRIER"/>
</dbReference>
<dbReference type="GO" id="GO:0031966">
    <property type="term" value="C:mitochondrial membrane"/>
    <property type="evidence" value="ECO:0007669"/>
    <property type="project" value="UniProtKB-SubCell"/>
</dbReference>
<feature type="repeat" description="Solcar" evidence="9">
    <location>
        <begin position="196"/>
        <end position="283"/>
    </location>
</feature>
<dbReference type="STRING" id="857967.G0QWZ1"/>
<keyword evidence="3 10" id="KW-0813">Transport</keyword>
<dbReference type="InterPro" id="IPR050567">
    <property type="entry name" value="Mitochondrial_Carrier"/>
</dbReference>
<keyword evidence="6 11" id="KW-1133">Transmembrane helix</keyword>
<dbReference type="InterPro" id="IPR018108">
    <property type="entry name" value="MCP_transmembrane"/>
</dbReference>
<dbReference type="RefSeq" id="XP_004065518.1">
    <property type="nucleotide sequence ID" value="XM_004065470.1"/>
</dbReference>
<sequence>MSDSIIYKLRDYIAGLATGLTQILIGHPFDTIKVRQQSSVKNLTIKQVLFDLLKNEGTLAIYNGVASPLICTSFLISIQFGVFQNSLKALQDIQNRKELPIYQIALCGSISGAACSPIMAPMENIRIKMQVNRNPYQYTNTLDCFKRTFQQYGIRGIYKGFNSTLIRELPGECIYFLIYEMQMRKLRQSLQQQPLLLQYSPLLAGAVSGLIFWISVFPIDTLKSRIQSDDMQNPLFKNFLDCFKKTVNKEGFGALFKGINVCIIRSLPANGFGFLAFEETKKLIEISYSQAIKIH</sequence>
<dbReference type="FunCoup" id="G0QWZ1">
    <property type="interactions" value="19"/>
</dbReference>
<evidence type="ECO:0000313" key="12">
    <source>
        <dbReference type="EMBL" id="EGR30272.1"/>
    </source>
</evidence>
<evidence type="ECO:0000256" key="4">
    <source>
        <dbReference type="ARBA" id="ARBA00022692"/>
    </source>
</evidence>
<evidence type="ECO:0000256" key="10">
    <source>
        <dbReference type="RuleBase" id="RU000488"/>
    </source>
</evidence>
<comment type="subcellular location">
    <subcellularLocation>
        <location evidence="1">Mitochondrion membrane</location>
        <topology evidence="1">Multi-pass membrane protein</topology>
    </subcellularLocation>
</comment>
<dbReference type="Gene3D" id="1.50.40.10">
    <property type="entry name" value="Mitochondrial carrier domain"/>
    <property type="match status" value="1"/>
</dbReference>
<name>G0QWZ1_ICHMU</name>
<dbReference type="PANTHER" id="PTHR45624">
    <property type="entry name" value="MITOCHONDRIAL BASIC AMINO ACIDS TRANSPORTER-RELATED"/>
    <property type="match status" value="1"/>
</dbReference>
<evidence type="ECO:0000256" key="2">
    <source>
        <dbReference type="ARBA" id="ARBA00006375"/>
    </source>
</evidence>
<evidence type="ECO:0000256" key="1">
    <source>
        <dbReference type="ARBA" id="ARBA00004225"/>
    </source>
</evidence>
<organism evidence="12 13">
    <name type="scientific">Ichthyophthirius multifiliis</name>
    <name type="common">White spot disease agent</name>
    <name type="synonym">Ich</name>
    <dbReference type="NCBI Taxonomy" id="5932"/>
    <lineage>
        <taxon>Eukaryota</taxon>
        <taxon>Sar</taxon>
        <taxon>Alveolata</taxon>
        <taxon>Ciliophora</taxon>
        <taxon>Intramacronucleata</taxon>
        <taxon>Oligohymenophorea</taxon>
        <taxon>Hymenostomatida</taxon>
        <taxon>Ophryoglenina</taxon>
        <taxon>Ichthyophthirius</taxon>
    </lineage>
</organism>
<dbReference type="GO" id="GO:0022857">
    <property type="term" value="F:transmembrane transporter activity"/>
    <property type="evidence" value="ECO:0007669"/>
    <property type="project" value="TreeGrafter"/>
</dbReference>
<dbReference type="GeneID" id="14911122"/>
<dbReference type="Proteomes" id="UP000008983">
    <property type="component" value="Unassembled WGS sequence"/>
</dbReference>
<dbReference type="Pfam" id="PF00153">
    <property type="entry name" value="Mito_carr"/>
    <property type="match status" value="3"/>
</dbReference>
<keyword evidence="4 9" id="KW-0812">Transmembrane</keyword>
<reference evidence="12 13" key="1">
    <citation type="submission" date="2011-07" db="EMBL/GenBank/DDBJ databases">
        <authorList>
            <person name="Coyne R."/>
            <person name="Brami D."/>
            <person name="Johnson J."/>
            <person name="Hostetler J."/>
            <person name="Hannick L."/>
            <person name="Clark T."/>
            <person name="Cassidy-Hanley D."/>
            <person name="Inman J."/>
        </authorList>
    </citation>
    <scope>NUCLEOTIDE SEQUENCE [LARGE SCALE GENOMIC DNA]</scope>
    <source>
        <strain evidence="12 13">G5</strain>
    </source>
</reference>
<keyword evidence="5" id="KW-0677">Repeat</keyword>
<feature type="repeat" description="Solcar" evidence="9">
    <location>
        <begin position="6"/>
        <end position="89"/>
    </location>
</feature>
<accession>G0QWZ1</accession>
<dbReference type="EMBL" id="GL984024">
    <property type="protein sequence ID" value="EGR30272.1"/>
    <property type="molecule type" value="Genomic_DNA"/>
</dbReference>
<dbReference type="AlphaFoldDB" id="G0QWZ1"/>
<dbReference type="SUPFAM" id="SSF103506">
    <property type="entry name" value="Mitochondrial carrier"/>
    <property type="match status" value="1"/>
</dbReference>
<evidence type="ECO:0000256" key="7">
    <source>
        <dbReference type="ARBA" id="ARBA00023128"/>
    </source>
</evidence>
<keyword evidence="7" id="KW-0496">Mitochondrion</keyword>
<dbReference type="InterPro" id="IPR002067">
    <property type="entry name" value="MCP"/>
</dbReference>
<evidence type="ECO:0000256" key="8">
    <source>
        <dbReference type="ARBA" id="ARBA00023136"/>
    </source>
</evidence>
<dbReference type="PROSITE" id="PS50920">
    <property type="entry name" value="SOLCAR"/>
    <property type="match status" value="3"/>
</dbReference>
<evidence type="ECO:0000256" key="11">
    <source>
        <dbReference type="SAM" id="Phobius"/>
    </source>
</evidence>
<evidence type="ECO:0000256" key="9">
    <source>
        <dbReference type="PROSITE-ProRule" id="PRU00282"/>
    </source>
</evidence>
<evidence type="ECO:0000256" key="5">
    <source>
        <dbReference type="ARBA" id="ARBA00022737"/>
    </source>
</evidence>
<dbReference type="OMA" id="VWFLAFE"/>